<name>A0A7S1UD53_9STRA</name>
<proteinExistence type="predicted"/>
<dbReference type="EMBL" id="HBGJ01035367">
    <property type="protein sequence ID" value="CAD9264012.1"/>
    <property type="molecule type" value="Transcribed_RNA"/>
</dbReference>
<dbReference type="AlphaFoldDB" id="A0A7S1UD53"/>
<gene>
    <name evidence="1" type="ORF">PPAR1163_LOCUS22398</name>
</gene>
<reference evidence="1" key="1">
    <citation type="submission" date="2021-01" db="EMBL/GenBank/DDBJ databases">
        <authorList>
            <person name="Corre E."/>
            <person name="Pelletier E."/>
            <person name="Niang G."/>
            <person name="Scheremetjew M."/>
            <person name="Finn R."/>
            <person name="Kale V."/>
            <person name="Holt S."/>
            <person name="Cochrane G."/>
            <person name="Meng A."/>
            <person name="Brown T."/>
            <person name="Cohen L."/>
        </authorList>
    </citation>
    <scope>NUCLEOTIDE SEQUENCE</scope>
    <source>
        <strain evidence="1">CCMP2877</strain>
    </source>
</reference>
<organism evidence="1">
    <name type="scientific">Phaeomonas parva</name>
    <dbReference type="NCBI Taxonomy" id="124430"/>
    <lineage>
        <taxon>Eukaryota</taxon>
        <taxon>Sar</taxon>
        <taxon>Stramenopiles</taxon>
        <taxon>Ochrophyta</taxon>
        <taxon>Pinguiophyceae</taxon>
        <taxon>Pinguiochrysidales</taxon>
        <taxon>Pinguiochrysidaceae</taxon>
        <taxon>Phaeomonas</taxon>
    </lineage>
</organism>
<sequence>MASVTTMAALASKFGHASPQDRELYRSRLRWMVTTSAAFAWGDVASPADADMLRAEAYAAKVLAAALKLLADVNPLRIMSIPAPAELPPATKGPLAARRIIYGAYSAAGQFKKVGNAFERTRRVIHYGPGDILIPLVNFNTKGAGMKAWLKRIQDITEAFIGDWERIVVSTKHLTDAEKAVTMHIITALKDNDALEYEIFIKLSIQLVELWAFAYSCTNITPAKGCGANMLEAATGIPGLCGHLEHLEQERRRSAHDIVEVLRAYKAAGESAPVTHEDAARSLRECRLQDVVMPMEEGLEYPQPRDWVEQFETKVDTGDERAFNIFSLTSWMPQWEVDVLLANQELEDDAKKVIVPNVTQLVTEGIAPDSVRVDQIAKGKPRVIVDGKPSKSSYDGEYDKETLAAAEAGVHRVINCLGDFCRRGGSGGRIVVMVDPYKSSAFEKLVEHDDFKDAPSYQADRGELAVFASKRAGGCLVVVHPPFCRVLALRTDERWQAAPPGLAEHRTAITRGRTATILARGLRLDAEPDNDIQFELVAAARLILQHRFHVSAFKTVLLGKFLIAGTAAFHGSNLKRSRLTLDRNGKDKATGEGDPSAITHRAWTLTANNLVINGDVDGLNGLVAGQKQHATAGTHSRRKKRVREKATAANLNVEAAPALKRSQKRRCDAMVPRGVDPWSPYPLASVLFNKNPAKGNALLQGALDGGLPLLDAPTTWVMQFLDGGTATIRRLSQRLHVNALVQFLQMKPDRGNGIWTLAHINKSLEGLAPANKPDWWPESNAIFAADPYDVNAFYLIAEADKKDNKKAVSLTRREWKKNTGRALPE</sequence>
<accession>A0A7S1UD53</accession>
<evidence type="ECO:0000313" key="1">
    <source>
        <dbReference type="EMBL" id="CAD9264012.1"/>
    </source>
</evidence>
<protein>
    <submittedName>
        <fullName evidence="1">Uncharacterized protein</fullName>
    </submittedName>
</protein>